<evidence type="ECO:0000256" key="2">
    <source>
        <dbReference type="SAM" id="Phobius"/>
    </source>
</evidence>
<feature type="region of interest" description="Disordered" evidence="1">
    <location>
        <begin position="168"/>
        <end position="188"/>
    </location>
</feature>
<feature type="domain" description="DSC E3 ubiquitin ligase complex subunit 3 ubiquitin-like" evidence="3">
    <location>
        <begin position="19"/>
        <end position="107"/>
    </location>
</feature>
<feature type="domain" description="DSC E3 ubiquitin ligase complex subunit 3 C-terminal" evidence="4">
    <location>
        <begin position="137"/>
        <end position="279"/>
    </location>
</feature>
<dbReference type="Proteomes" id="UP000005666">
    <property type="component" value="Chromosome 6"/>
</dbReference>
<dbReference type="KEGG" id="tpf:TPHA_0F03270"/>
<evidence type="ECO:0000259" key="3">
    <source>
        <dbReference type="Pfam" id="PF10302"/>
    </source>
</evidence>
<dbReference type="EMBL" id="HE612861">
    <property type="protein sequence ID" value="CCE63808.1"/>
    <property type="molecule type" value="Genomic_DNA"/>
</dbReference>
<keyword evidence="2" id="KW-0812">Transmembrane</keyword>
<dbReference type="InterPro" id="IPR019413">
    <property type="entry name" value="Dsc3_ub-like_dom"/>
</dbReference>
<evidence type="ECO:0000259" key="4">
    <source>
        <dbReference type="Pfam" id="PF13373"/>
    </source>
</evidence>
<dbReference type="OrthoDB" id="2556122at2759"/>
<feature type="transmembrane region" description="Helical" evidence="2">
    <location>
        <begin position="235"/>
        <end position="253"/>
    </location>
</feature>
<evidence type="ECO:0000313" key="5">
    <source>
        <dbReference type="EMBL" id="CCE63808.1"/>
    </source>
</evidence>
<sequence>MSLEPLLPTTKADEIDHKYIVIRFSDESLRDLELDITNVPFTNISTKWLRNMCRSRRPEKTERKRLKFIRNGVILNATSGIANDLARFFRNNSTENGDKFYVHCMVGVDTLTDRELANEDELDERTQSANSTTSQAIGFDRLRAVGFSEEEIDMFREQFRRTYGDLQNLDTDSSSTEVNGNGNNGTGNVDIRELEEQWMDTGVNRSPNGNGVNDPNADNLFNSVSTANLKHSTDILLGLTVGYTLGLFGLLLMKVDKIFNRRQKMAIVSGVFINMMFTLAV</sequence>
<evidence type="ECO:0000313" key="6">
    <source>
        <dbReference type="Proteomes" id="UP000005666"/>
    </source>
</evidence>
<dbReference type="InterPro" id="IPR025390">
    <property type="entry name" value="Dsc3_C"/>
</dbReference>
<gene>
    <name evidence="5" type="primary">TPHA0F03270</name>
    <name evidence="5" type="ordered locus">TPHA_0F03270</name>
</gene>
<dbReference type="PANTHER" id="PTHR28049">
    <property type="entry name" value="TRANSMEMBRANE PROTEIN YOR223W"/>
    <property type="match status" value="1"/>
</dbReference>
<dbReference type="PANTHER" id="PTHR28049:SF1">
    <property type="entry name" value="DSC E3 UBIQUITIN LIGASE COMPLEX SUBUNIT 3"/>
    <property type="match status" value="1"/>
</dbReference>
<dbReference type="RefSeq" id="XP_003686242.1">
    <property type="nucleotide sequence ID" value="XM_003686194.1"/>
</dbReference>
<keyword evidence="2" id="KW-0472">Membrane</keyword>
<reference evidence="5 6" key="1">
    <citation type="journal article" date="2011" name="Proc. Natl. Acad. Sci. U.S.A.">
        <title>Evolutionary erosion of yeast sex chromosomes by mating-type switching accidents.</title>
        <authorList>
            <person name="Gordon J.L."/>
            <person name="Armisen D."/>
            <person name="Proux-Wera E."/>
            <person name="Oheigeartaigh S.S."/>
            <person name="Byrne K.P."/>
            <person name="Wolfe K.H."/>
        </authorList>
    </citation>
    <scope>NUCLEOTIDE SEQUENCE [LARGE SCALE GENOMIC DNA]</scope>
    <source>
        <strain evidence="6">ATCC 24235 / CBS 4417 / NBRC 1672 / NRRL Y-8282 / UCD 70-5</strain>
    </source>
</reference>
<keyword evidence="6" id="KW-1185">Reference proteome</keyword>
<dbReference type="OMA" id="QGSFKEM"/>
<dbReference type="GO" id="GO:0140624">
    <property type="term" value="P:EGAD pathway"/>
    <property type="evidence" value="ECO:0007669"/>
    <property type="project" value="EnsemblFungi"/>
</dbReference>
<dbReference type="GO" id="GO:0000328">
    <property type="term" value="C:fungal-type vacuole lumen"/>
    <property type="evidence" value="ECO:0007669"/>
    <property type="project" value="EnsemblFungi"/>
</dbReference>
<dbReference type="HOGENOM" id="CLU_035821_1_1_1"/>
<protein>
    <recommendedName>
        <fullName evidence="7">DSC E3 ubiquitin ligase complex subunit 3 C-terminal domain-containing protein</fullName>
    </recommendedName>
</protein>
<evidence type="ECO:0008006" key="7">
    <source>
        <dbReference type="Google" id="ProtNLM"/>
    </source>
</evidence>
<proteinExistence type="predicted"/>
<dbReference type="Pfam" id="PF13373">
    <property type="entry name" value="Dsc3_C"/>
    <property type="match status" value="1"/>
</dbReference>
<keyword evidence="2" id="KW-1133">Transmembrane helix</keyword>
<dbReference type="AlphaFoldDB" id="G8BUM2"/>
<dbReference type="GO" id="GO:0044695">
    <property type="term" value="C:Dsc E3 ubiquitin ligase complex"/>
    <property type="evidence" value="ECO:0007669"/>
    <property type="project" value="EnsemblFungi"/>
</dbReference>
<dbReference type="eggNOG" id="ENOG502RXWC">
    <property type="taxonomic scope" value="Eukaryota"/>
</dbReference>
<dbReference type="GO" id="GO:0005783">
    <property type="term" value="C:endoplasmic reticulum"/>
    <property type="evidence" value="ECO:0007669"/>
    <property type="project" value="EnsemblFungi"/>
</dbReference>
<name>G8BUM2_TETPH</name>
<evidence type="ECO:0000256" key="1">
    <source>
        <dbReference type="SAM" id="MobiDB-lite"/>
    </source>
</evidence>
<feature type="compositionally biased region" description="Polar residues" evidence="1">
    <location>
        <begin position="168"/>
        <end position="178"/>
    </location>
</feature>
<dbReference type="GeneID" id="11535393"/>
<organism evidence="5 6">
    <name type="scientific">Tetrapisispora phaffii (strain ATCC 24235 / CBS 4417 / NBRC 1672 / NRRL Y-8282 / UCD 70-5)</name>
    <name type="common">Yeast</name>
    <name type="synonym">Fabospora phaffii</name>
    <dbReference type="NCBI Taxonomy" id="1071381"/>
    <lineage>
        <taxon>Eukaryota</taxon>
        <taxon>Fungi</taxon>
        <taxon>Dikarya</taxon>
        <taxon>Ascomycota</taxon>
        <taxon>Saccharomycotina</taxon>
        <taxon>Saccharomycetes</taxon>
        <taxon>Saccharomycetales</taxon>
        <taxon>Saccharomycetaceae</taxon>
        <taxon>Tetrapisispora</taxon>
    </lineage>
</organism>
<accession>G8BUM2</accession>
<dbReference type="InterPro" id="IPR045226">
    <property type="entry name" value="Dsc3"/>
</dbReference>
<dbReference type="Pfam" id="PF10302">
    <property type="entry name" value="Dsc3_N"/>
    <property type="match status" value="1"/>
</dbReference>
<dbReference type="GO" id="GO:0016567">
    <property type="term" value="P:protein ubiquitination"/>
    <property type="evidence" value="ECO:0007669"/>
    <property type="project" value="EnsemblFungi"/>
</dbReference>